<dbReference type="Proteomes" id="UP001059596">
    <property type="component" value="Unassembled WGS sequence"/>
</dbReference>
<comment type="caution">
    <text evidence="1">The sequence shown here is derived from an EMBL/GenBank/DDBJ whole genome shotgun (WGS) entry which is preliminary data.</text>
</comment>
<accession>A0A9Q0BRV4</accession>
<organism evidence="1 2">
    <name type="scientific">Drosophila gunungcola</name>
    <name type="common">fruit fly</name>
    <dbReference type="NCBI Taxonomy" id="103775"/>
    <lineage>
        <taxon>Eukaryota</taxon>
        <taxon>Metazoa</taxon>
        <taxon>Ecdysozoa</taxon>
        <taxon>Arthropoda</taxon>
        <taxon>Hexapoda</taxon>
        <taxon>Insecta</taxon>
        <taxon>Pterygota</taxon>
        <taxon>Neoptera</taxon>
        <taxon>Endopterygota</taxon>
        <taxon>Diptera</taxon>
        <taxon>Brachycera</taxon>
        <taxon>Muscomorpha</taxon>
        <taxon>Ephydroidea</taxon>
        <taxon>Drosophilidae</taxon>
        <taxon>Drosophila</taxon>
        <taxon>Sophophora</taxon>
    </lineage>
</organism>
<evidence type="ECO:0000313" key="2">
    <source>
        <dbReference type="Proteomes" id="UP001059596"/>
    </source>
</evidence>
<name>A0A9Q0BRV4_9MUSC</name>
<protein>
    <submittedName>
        <fullName evidence="1">Uncharacterized protein</fullName>
    </submittedName>
</protein>
<dbReference type="EMBL" id="JAMKOV010000002">
    <property type="protein sequence ID" value="KAI8042422.1"/>
    <property type="molecule type" value="Genomic_DNA"/>
</dbReference>
<evidence type="ECO:0000313" key="1">
    <source>
        <dbReference type="EMBL" id="KAI8042422.1"/>
    </source>
</evidence>
<sequence length="119" mass="13173">MHRILKKRQALTCFGMPGPMENICRPEKGSSWQIHSYHTYIYESRPGVLFRVVTGVVLDLARSVRSVSSVSPGNIRSMLDGAAFHTGFAYLPFGPTQKHLPGTDCKRVLSIASPIIESN</sequence>
<feature type="non-terminal residue" evidence="1">
    <location>
        <position position="119"/>
    </location>
</feature>
<gene>
    <name evidence="1" type="ORF">M5D96_003735</name>
</gene>
<dbReference type="AlphaFoldDB" id="A0A9Q0BRV4"/>
<proteinExistence type="predicted"/>
<keyword evidence="2" id="KW-1185">Reference proteome</keyword>
<reference evidence="1" key="1">
    <citation type="journal article" date="2023" name="Genome Biol. Evol.">
        <title>Long-read-based Genome Assembly of Drosophila gunungcola Reveals Fewer Chemosensory Genes in Flower-breeding Species.</title>
        <authorList>
            <person name="Negi A."/>
            <person name="Liao B.Y."/>
            <person name="Yeh S.D."/>
        </authorList>
    </citation>
    <scope>NUCLEOTIDE SEQUENCE</scope>
    <source>
        <strain evidence="1">Sukarami</strain>
    </source>
</reference>